<name>A0AAV8SF37_9ROSI</name>
<sequence length="822" mass="92454">MPMVQCTIDILWVSYTTQQQDGIIISCTSIKSATPYIEDVAKIHPPTKENSPINTPIELDPKETHGCSRNQVTIISTFTVQPTSTQIMTGKKEGGEEERLLSLYINGAVTCRKLSYPRIMSPDDPKISSCKVLILEFFLLWGISPYHLVANPPEGDNIYTPPKDFVYPIISHLFDDHMTLERGQTYECRAIKEWMKLHITQLPKTNYVLKRLITSWQEQQLADQSFKLATTSPNTITSQAIAINNLCISEILLKSKMAILQIERLCKEILFNSDDPVVLKATVLLFFELGSRDNGVIQTLTRVDSDVECIVALFRNSLVEATMLIYPLRPFTMNLLEMDLTKSLLMVIKMEEKDMFSGKETIVSSIANAIISTKMIDKVVRSLVAQREDGKCKNTIADQPELTPVLGSFSIAIDREQFVIIHFLSKLVKLNRRTFNKQVLHIIKYEGSYSTMQNLLNFLQTAPQEQCAVAVGLLLQLDLLVLTSLLSVTRTIVSSQRRFIAYGKFLTIVVLLKQVGLDRSYKILMSTDNLVASLNKLKEEERADEDWERKIMFAPVSHEFGLLFETLSGGLKNTGIRGAARVCLLKSFVAIFKSAKDINEVLSFVALKSFIPYIDGLCNITFYLKDIKKGLRELRKSSRLVFEIIKVSKIAIDDLWNHKELALVDCSENGEAFSIANLNDKIFSGHSDGTIKVHSWNGGSKLLNQAQYVNCLVLAQGKLYCGCQDSSIQIWSTSNFDLVGTLSTTMELRTMVISSDIIYLGSRGGTVEIWDQKKHTKIEVLQTATNAKVLCMTLDTNEEVLVIGISDNPKWNITCVSWIISL</sequence>
<dbReference type="PANTHER" id="PTHR47446">
    <property type="entry name" value="RING-TYPE E3 UBIQUITIN TRANSFERASE"/>
    <property type="match status" value="1"/>
</dbReference>
<protein>
    <recommendedName>
        <fullName evidence="5">RING-type E3 ubiquitin transferase</fullName>
    </recommendedName>
</protein>
<gene>
    <name evidence="3" type="ORF">K2173_015825</name>
</gene>
<dbReference type="SUPFAM" id="SSF50978">
    <property type="entry name" value="WD40 repeat-like"/>
    <property type="match status" value="1"/>
</dbReference>
<evidence type="ECO:0000313" key="3">
    <source>
        <dbReference type="EMBL" id="KAJ8750644.1"/>
    </source>
</evidence>
<dbReference type="InterPro" id="IPR055566">
    <property type="entry name" value="ARM_LIN"/>
</dbReference>
<evidence type="ECO:0000313" key="4">
    <source>
        <dbReference type="Proteomes" id="UP001159364"/>
    </source>
</evidence>
<organism evidence="3 4">
    <name type="scientific">Erythroxylum novogranatense</name>
    <dbReference type="NCBI Taxonomy" id="1862640"/>
    <lineage>
        <taxon>Eukaryota</taxon>
        <taxon>Viridiplantae</taxon>
        <taxon>Streptophyta</taxon>
        <taxon>Embryophyta</taxon>
        <taxon>Tracheophyta</taxon>
        <taxon>Spermatophyta</taxon>
        <taxon>Magnoliopsida</taxon>
        <taxon>eudicotyledons</taxon>
        <taxon>Gunneridae</taxon>
        <taxon>Pentapetalae</taxon>
        <taxon>rosids</taxon>
        <taxon>fabids</taxon>
        <taxon>Malpighiales</taxon>
        <taxon>Erythroxylaceae</taxon>
        <taxon>Erythroxylum</taxon>
    </lineage>
</organism>
<evidence type="ECO:0000259" key="1">
    <source>
        <dbReference type="Pfam" id="PF23628"/>
    </source>
</evidence>
<evidence type="ECO:0000259" key="2">
    <source>
        <dbReference type="Pfam" id="PF23654"/>
    </source>
</evidence>
<keyword evidence="4" id="KW-1185">Reference proteome</keyword>
<dbReference type="InterPro" id="IPR013083">
    <property type="entry name" value="Znf_RING/FYVE/PHD"/>
</dbReference>
<dbReference type="InterPro" id="IPR036322">
    <property type="entry name" value="WD40_repeat_dom_sf"/>
</dbReference>
<dbReference type="Pfam" id="PF23628">
    <property type="entry name" value="ARM_LIN_C"/>
    <property type="match status" value="2"/>
</dbReference>
<proteinExistence type="predicted"/>
<reference evidence="3 4" key="1">
    <citation type="submission" date="2021-09" db="EMBL/GenBank/DDBJ databases">
        <title>Genomic insights and catalytic innovation underlie evolution of tropane alkaloids biosynthesis.</title>
        <authorList>
            <person name="Wang Y.-J."/>
            <person name="Tian T."/>
            <person name="Huang J.-P."/>
            <person name="Huang S.-X."/>
        </authorList>
    </citation>
    <scope>NUCLEOTIDE SEQUENCE [LARGE SCALE GENOMIC DNA]</scope>
    <source>
        <strain evidence="3">KIB-2018</strain>
        <tissue evidence="3">Leaf</tissue>
    </source>
</reference>
<dbReference type="Proteomes" id="UP001159364">
    <property type="component" value="Linkage Group LG11"/>
</dbReference>
<dbReference type="EMBL" id="JAIWQS010000011">
    <property type="protein sequence ID" value="KAJ8750644.1"/>
    <property type="molecule type" value="Genomic_DNA"/>
</dbReference>
<accession>A0AAV8SF37</accession>
<dbReference type="Gene3D" id="2.130.10.10">
    <property type="entry name" value="YVTN repeat-like/Quinoprotein amine dehydrogenase"/>
    <property type="match status" value="1"/>
</dbReference>
<dbReference type="InterPro" id="IPR056514">
    <property type="entry name" value="ARM_LIN_2nd"/>
</dbReference>
<feature type="domain" description="Putative E3 ubiquitin-protein ligase LIN ARM-like" evidence="1">
    <location>
        <begin position="488"/>
        <end position="573"/>
    </location>
</feature>
<dbReference type="SUPFAM" id="SSF57850">
    <property type="entry name" value="RING/U-box"/>
    <property type="match status" value="1"/>
</dbReference>
<dbReference type="PANTHER" id="PTHR47446:SF2">
    <property type="entry name" value="RING-TYPE E3 UBIQUITIN TRANSFERASE"/>
    <property type="match status" value="1"/>
</dbReference>
<dbReference type="InterPro" id="IPR015943">
    <property type="entry name" value="WD40/YVTN_repeat-like_dom_sf"/>
</dbReference>
<dbReference type="SMART" id="SM00320">
    <property type="entry name" value="WD40"/>
    <property type="match status" value="3"/>
</dbReference>
<dbReference type="AlphaFoldDB" id="A0AAV8SF37"/>
<feature type="domain" description="Putative E3 ubiquitin-protein ligase LIN ARM-like" evidence="1">
    <location>
        <begin position="387"/>
        <end position="484"/>
    </location>
</feature>
<dbReference type="InterPro" id="IPR052858">
    <property type="entry name" value="E3_ubiquitin-ligase_LIN"/>
</dbReference>
<feature type="domain" description="Putative E3 ubiquitin-protein ligase LIN ARM repeats" evidence="2">
    <location>
        <begin position="268"/>
        <end position="354"/>
    </location>
</feature>
<comment type="caution">
    <text evidence="3">The sequence shown here is derived from an EMBL/GenBank/DDBJ whole genome shotgun (WGS) entry which is preliminary data.</text>
</comment>
<evidence type="ECO:0008006" key="5">
    <source>
        <dbReference type="Google" id="ProtNLM"/>
    </source>
</evidence>
<dbReference type="Gene3D" id="3.30.40.10">
    <property type="entry name" value="Zinc/RING finger domain, C3HC4 (zinc finger)"/>
    <property type="match status" value="1"/>
</dbReference>
<dbReference type="Pfam" id="PF23654">
    <property type="entry name" value="ARM_LIN_2nd"/>
    <property type="match status" value="1"/>
</dbReference>
<dbReference type="InterPro" id="IPR001680">
    <property type="entry name" value="WD40_rpt"/>
</dbReference>